<name>A0AAN8XES7_HALRR</name>
<keyword evidence="2" id="KW-1185">Reference proteome</keyword>
<organism evidence="1 2">
    <name type="scientific">Halocaridina rubra</name>
    <name type="common">Hawaiian red shrimp</name>
    <dbReference type="NCBI Taxonomy" id="373956"/>
    <lineage>
        <taxon>Eukaryota</taxon>
        <taxon>Metazoa</taxon>
        <taxon>Ecdysozoa</taxon>
        <taxon>Arthropoda</taxon>
        <taxon>Crustacea</taxon>
        <taxon>Multicrustacea</taxon>
        <taxon>Malacostraca</taxon>
        <taxon>Eumalacostraca</taxon>
        <taxon>Eucarida</taxon>
        <taxon>Decapoda</taxon>
        <taxon>Pleocyemata</taxon>
        <taxon>Caridea</taxon>
        <taxon>Atyoidea</taxon>
        <taxon>Atyidae</taxon>
        <taxon>Halocaridina</taxon>
    </lineage>
</organism>
<sequence>MVRQQTPQSSRLVKHVGWLAMTIQLVRDEPHYEKIPYSSPQFNQTSFINMYHDRTYSLPIYKEYE</sequence>
<dbReference type="Proteomes" id="UP001381693">
    <property type="component" value="Unassembled WGS sequence"/>
</dbReference>
<evidence type="ECO:0000313" key="2">
    <source>
        <dbReference type="Proteomes" id="UP001381693"/>
    </source>
</evidence>
<proteinExistence type="predicted"/>
<accession>A0AAN8XES7</accession>
<dbReference type="AlphaFoldDB" id="A0AAN8XES7"/>
<dbReference type="EMBL" id="JAXCGZ010004243">
    <property type="protein sequence ID" value="KAK7082037.1"/>
    <property type="molecule type" value="Genomic_DNA"/>
</dbReference>
<comment type="caution">
    <text evidence="1">The sequence shown here is derived from an EMBL/GenBank/DDBJ whole genome shotgun (WGS) entry which is preliminary data.</text>
</comment>
<protein>
    <submittedName>
        <fullName evidence="1">Uncharacterized protein</fullName>
    </submittedName>
</protein>
<gene>
    <name evidence="1" type="ORF">SK128_025443</name>
</gene>
<evidence type="ECO:0000313" key="1">
    <source>
        <dbReference type="EMBL" id="KAK7082037.1"/>
    </source>
</evidence>
<reference evidence="1 2" key="1">
    <citation type="submission" date="2023-11" db="EMBL/GenBank/DDBJ databases">
        <title>Halocaridina rubra genome assembly.</title>
        <authorList>
            <person name="Smith C."/>
        </authorList>
    </citation>
    <scope>NUCLEOTIDE SEQUENCE [LARGE SCALE GENOMIC DNA]</scope>
    <source>
        <strain evidence="1">EP-1</strain>
        <tissue evidence="1">Whole</tissue>
    </source>
</reference>